<dbReference type="AlphaFoldDB" id="A0A085WUJ7"/>
<dbReference type="STRING" id="394096.DB31_3490"/>
<reference evidence="2 3" key="1">
    <citation type="submission" date="2014-04" db="EMBL/GenBank/DDBJ databases">
        <title>Genome assembly of Hyalangium minutum DSM 14724.</title>
        <authorList>
            <person name="Sharma G."/>
            <person name="Subramanian S."/>
        </authorList>
    </citation>
    <scope>NUCLEOTIDE SEQUENCE [LARGE SCALE GENOMIC DNA]</scope>
    <source>
        <strain evidence="2 3">DSM 14724</strain>
    </source>
</reference>
<name>A0A085WUJ7_9BACT</name>
<dbReference type="Gene3D" id="1.10.10.2910">
    <property type="match status" value="1"/>
</dbReference>
<dbReference type="OrthoDB" id="5382606at2"/>
<dbReference type="Proteomes" id="UP000028725">
    <property type="component" value="Unassembled WGS sequence"/>
</dbReference>
<evidence type="ECO:0000313" key="3">
    <source>
        <dbReference type="Proteomes" id="UP000028725"/>
    </source>
</evidence>
<accession>A0A085WUJ7</accession>
<comment type="caution">
    <text evidence="2">The sequence shown here is derived from an EMBL/GenBank/DDBJ whole genome shotgun (WGS) entry which is preliminary data.</text>
</comment>
<dbReference type="InterPro" id="IPR010359">
    <property type="entry name" value="IrrE_HExxH"/>
</dbReference>
<dbReference type="RefSeq" id="WP_044183252.1">
    <property type="nucleotide sequence ID" value="NZ_JMCB01000002.1"/>
</dbReference>
<sequence length="244" mass="27591">MSGGWLEEAVKDCGLPASTVFPRDLAEDIPLVLPLTVVPLPGLTPRKGLEWLVSHKRAHGGLAGTNDLKHGFTVAHAGVGVLFLNSTDLPNEQRFTLAHEVAHFVLDHLQPLRRALHATDGRIRPVLNGEREPTVSEQLFSVLERIPYRTQANFMDRNDKGKPRTGQVMELEQRADRLAFELLAPRQELLPLLNRAGREELEAHLVSRFGLPVKEARTYAWWLLRERPSRRPFLTCVTNDEERD</sequence>
<evidence type="ECO:0000259" key="1">
    <source>
        <dbReference type="Pfam" id="PF06114"/>
    </source>
</evidence>
<gene>
    <name evidence="2" type="ORF">DB31_3490</name>
</gene>
<dbReference type="EMBL" id="JMCB01000002">
    <property type="protein sequence ID" value="KFE71360.1"/>
    <property type="molecule type" value="Genomic_DNA"/>
</dbReference>
<dbReference type="PATRIC" id="fig|394096.3.peg.1140"/>
<feature type="domain" description="IrrE N-terminal-like" evidence="1">
    <location>
        <begin position="73"/>
        <end position="113"/>
    </location>
</feature>
<organism evidence="2 3">
    <name type="scientific">Hyalangium minutum</name>
    <dbReference type="NCBI Taxonomy" id="394096"/>
    <lineage>
        <taxon>Bacteria</taxon>
        <taxon>Pseudomonadati</taxon>
        <taxon>Myxococcota</taxon>
        <taxon>Myxococcia</taxon>
        <taxon>Myxococcales</taxon>
        <taxon>Cystobacterineae</taxon>
        <taxon>Archangiaceae</taxon>
        <taxon>Hyalangium</taxon>
    </lineage>
</organism>
<evidence type="ECO:0000313" key="2">
    <source>
        <dbReference type="EMBL" id="KFE71360.1"/>
    </source>
</evidence>
<keyword evidence="3" id="KW-1185">Reference proteome</keyword>
<proteinExistence type="predicted"/>
<dbReference type="Pfam" id="PF06114">
    <property type="entry name" value="Peptidase_M78"/>
    <property type="match status" value="1"/>
</dbReference>
<protein>
    <recommendedName>
        <fullName evidence="1">IrrE N-terminal-like domain-containing protein</fullName>
    </recommendedName>
</protein>